<name>A0A856MAJ6_9CYAN</name>
<sequence>MFSFNELKIASSNQLWLNISSTDKKKAWEQAQSHSNTLARYNAYLNHLSLYIFFNWLTEWLAEESVAKPSIFPSEDSLPSIWEVVNAAAITLGEKRIVLIPSETIDLEELCVPQEWVDIPSFAGDYYLAVQVNLEANEDECFLGVLGFTTHRLLKNFGRYNANERTYVLAAKNLTENLSVMLMTLGLPVQEEIPELFTVSEAEAHKLLQLLGNSSIYFPRLRVDVPFEQWAALLDNDEWRTQLYHRRIGGLAIAKNTASVNNLSNWFQNIFETGWQSLNTILNTESENLAFAFRQRELTVGGVSVEGVKLIDLGIQLGNHSVALLVGLTQEDEQKVGIRVQLHPSHGQTYLPPNIKLALLSSSGATLQEFQSRTQDNLIQLKRFTCPKGKTFKIQVAIDNFNITEDFVV</sequence>
<evidence type="ECO:0008006" key="3">
    <source>
        <dbReference type="Google" id="ProtNLM"/>
    </source>
</evidence>
<dbReference type="AlphaFoldDB" id="A0A856MAJ6"/>
<evidence type="ECO:0000313" key="1">
    <source>
        <dbReference type="EMBL" id="QDL07384.1"/>
    </source>
</evidence>
<proteinExistence type="predicted"/>
<evidence type="ECO:0000313" key="2">
    <source>
        <dbReference type="Proteomes" id="UP000503129"/>
    </source>
</evidence>
<protein>
    <recommendedName>
        <fullName evidence="3">DUF1822 family protein</fullName>
    </recommendedName>
</protein>
<dbReference type="Proteomes" id="UP000503129">
    <property type="component" value="Chromosome"/>
</dbReference>
<keyword evidence="2" id="KW-1185">Reference proteome</keyword>
<gene>
    <name evidence="1" type="ORF">DP114_05240</name>
</gene>
<reference evidence="1 2" key="1">
    <citation type="submission" date="2018-06" db="EMBL/GenBank/DDBJ databases">
        <title>Comparative genomics of Brasilonema spp. strains.</title>
        <authorList>
            <person name="Alvarenga D.O."/>
            <person name="Fiore M.F."/>
            <person name="Varani A.M."/>
        </authorList>
    </citation>
    <scope>NUCLEOTIDE SEQUENCE [LARGE SCALE GENOMIC DNA]</scope>
    <source>
        <strain evidence="1 2">CENA114</strain>
    </source>
</reference>
<dbReference type="EMBL" id="CP030118">
    <property type="protein sequence ID" value="QDL07384.1"/>
    <property type="molecule type" value="Genomic_DNA"/>
</dbReference>
<dbReference type="Pfam" id="PF08852">
    <property type="entry name" value="DUF1822"/>
    <property type="match status" value="1"/>
</dbReference>
<dbReference type="RefSeq" id="WP_171975621.1">
    <property type="nucleotide sequence ID" value="NZ_CAWOXK010000001.1"/>
</dbReference>
<dbReference type="InterPro" id="IPR014951">
    <property type="entry name" value="DUF1822"/>
</dbReference>
<accession>A0A856MAJ6</accession>
<dbReference type="KEGG" id="bsen:DP114_05240"/>
<organism evidence="1 2">
    <name type="scientific">Brasilonema sennae CENA114</name>
    <dbReference type="NCBI Taxonomy" id="415709"/>
    <lineage>
        <taxon>Bacteria</taxon>
        <taxon>Bacillati</taxon>
        <taxon>Cyanobacteriota</taxon>
        <taxon>Cyanophyceae</taxon>
        <taxon>Nostocales</taxon>
        <taxon>Scytonemataceae</taxon>
        <taxon>Brasilonema</taxon>
        <taxon>Bromeliae group (in: Brasilonema)</taxon>
    </lineage>
</organism>